<reference evidence="2 3" key="1">
    <citation type="submission" date="2020-01" db="EMBL/GenBank/DDBJ databases">
        <title>A novel Bacillus sp. from Pasinler.</title>
        <authorList>
            <person name="Adiguzel A."/>
            <person name="Ay H."/>
            <person name="Baltaci M.O."/>
        </authorList>
    </citation>
    <scope>NUCLEOTIDE SEQUENCE [LARGE SCALE GENOMIC DNA]</scope>
    <source>
        <strain evidence="2 3">P1</strain>
    </source>
</reference>
<keyword evidence="1" id="KW-0472">Membrane</keyword>
<evidence type="ECO:0000313" key="3">
    <source>
        <dbReference type="Proteomes" id="UP000743899"/>
    </source>
</evidence>
<name>A0ABW9ZYW0_9BACI</name>
<keyword evidence="1" id="KW-1133">Transmembrane helix</keyword>
<keyword evidence="1" id="KW-0812">Transmembrane</keyword>
<feature type="transmembrane region" description="Helical" evidence="1">
    <location>
        <begin position="45"/>
        <end position="66"/>
    </location>
</feature>
<feature type="transmembrane region" description="Helical" evidence="1">
    <location>
        <begin position="86"/>
        <end position="104"/>
    </location>
</feature>
<protein>
    <submittedName>
        <fullName evidence="2">YpbF family protein</fullName>
    </submittedName>
</protein>
<keyword evidence="3" id="KW-1185">Reference proteome</keyword>
<evidence type="ECO:0000256" key="1">
    <source>
        <dbReference type="SAM" id="Phobius"/>
    </source>
</evidence>
<dbReference type="EMBL" id="JAACYS010000003">
    <property type="protein sequence ID" value="NCU16354.1"/>
    <property type="molecule type" value="Genomic_DNA"/>
</dbReference>
<gene>
    <name evidence="2" type="ORF">GW534_01000</name>
</gene>
<proteinExistence type="predicted"/>
<dbReference type="InterPro" id="IPR020210">
    <property type="entry name" value="Uncharacterised_YpbF_TM"/>
</dbReference>
<sequence>MYGGLINLDEHIKNLDNWTDEATKQMLQNVVKRKRKFDKFEKRHLIFLWLTILSFTFYGIFLYTKIYMPYSYSASMIFSAFLSNSYNVYFIVVSFSLYGYLTVLKKKVDKYEKEYHALRCEIIDKAPDLWKGEAWDKRHIVFEMMKKQYDINLYHENK</sequence>
<accession>A0ABW9ZYW0</accession>
<dbReference type="Proteomes" id="UP000743899">
    <property type="component" value="Unassembled WGS sequence"/>
</dbReference>
<comment type="caution">
    <text evidence="2">The sequence shown here is derived from an EMBL/GenBank/DDBJ whole genome shotgun (WGS) entry which is preliminary data.</text>
</comment>
<evidence type="ECO:0000313" key="2">
    <source>
        <dbReference type="EMBL" id="NCU16354.1"/>
    </source>
</evidence>
<organism evidence="2 3">
    <name type="scientific">Pallidibacillus pasinlerensis</name>
    <dbReference type="NCBI Taxonomy" id="2703818"/>
    <lineage>
        <taxon>Bacteria</taxon>
        <taxon>Bacillati</taxon>
        <taxon>Bacillota</taxon>
        <taxon>Bacilli</taxon>
        <taxon>Bacillales</taxon>
        <taxon>Bacillaceae</taxon>
        <taxon>Pallidibacillus</taxon>
    </lineage>
</organism>
<dbReference type="Pfam" id="PF10864">
    <property type="entry name" value="DUF2663"/>
    <property type="match status" value="1"/>
</dbReference>